<gene>
    <name evidence="2" type="ORF">EVAR_80639_1</name>
</gene>
<dbReference type="AlphaFoldDB" id="A0A4C1YVE3"/>
<evidence type="ECO:0000256" key="1">
    <source>
        <dbReference type="ARBA" id="ARBA00022837"/>
    </source>
</evidence>
<dbReference type="SUPFAM" id="SSF47473">
    <property type="entry name" value="EF-hand"/>
    <property type="match status" value="1"/>
</dbReference>
<protein>
    <submittedName>
        <fullName evidence="2">Sarcoplasmic calcium-binding protein 1</fullName>
    </submittedName>
</protein>
<evidence type="ECO:0000313" key="3">
    <source>
        <dbReference type="Proteomes" id="UP000299102"/>
    </source>
</evidence>
<keyword evidence="1" id="KW-0106">Calcium</keyword>
<comment type="caution">
    <text evidence="2">The sequence shown here is derived from an EMBL/GenBank/DDBJ whole genome shotgun (WGS) entry which is preliminary data.</text>
</comment>
<reference evidence="2 3" key="1">
    <citation type="journal article" date="2019" name="Commun. Biol.">
        <title>The bagworm genome reveals a unique fibroin gene that provides high tensile strength.</title>
        <authorList>
            <person name="Kono N."/>
            <person name="Nakamura H."/>
            <person name="Ohtoshi R."/>
            <person name="Tomita M."/>
            <person name="Numata K."/>
            <person name="Arakawa K."/>
        </authorList>
    </citation>
    <scope>NUCLEOTIDE SEQUENCE [LARGE SCALE GENOMIC DNA]</scope>
</reference>
<dbReference type="Proteomes" id="UP000299102">
    <property type="component" value="Unassembled WGS sequence"/>
</dbReference>
<evidence type="ECO:0000313" key="2">
    <source>
        <dbReference type="EMBL" id="GBP78629.1"/>
    </source>
</evidence>
<sequence length="85" mass="9644">MLSRFQIPDIDNNGYLDAHDFHCLAVRSCVLEGKGDCSAARLQKYQHVMLSLWEEIAQLADFDKVPDYVGYQITLAAALSSSWRH</sequence>
<dbReference type="InterPro" id="IPR018247">
    <property type="entry name" value="EF_Hand_1_Ca_BS"/>
</dbReference>
<dbReference type="Gene3D" id="1.10.238.10">
    <property type="entry name" value="EF-hand"/>
    <property type="match status" value="1"/>
</dbReference>
<dbReference type="PROSITE" id="PS00018">
    <property type="entry name" value="EF_HAND_1"/>
    <property type="match status" value="1"/>
</dbReference>
<organism evidence="2 3">
    <name type="scientific">Eumeta variegata</name>
    <name type="common">Bagworm moth</name>
    <name type="synonym">Eumeta japonica</name>
    <dbReference type="NCBI Taxonomy" id="151549"/>
    <lineage>
        <taxon>Eukaryota</taxon>
        <taxon>Metazoa</taxon>
        <taxon>Ecdysozoa</taxon>
        <taxon>Arthropoda</taxon>
        <taxon>Hexapoda</taxon>
        <taxon>Insecta</taxon>
        <taxon>Pterygota</taxon>
        <taxon>Neoptera</taxon>
        <taxon>Endopterygota</taxon>
        <taxon>Lepidoptera</taxon>
        <taxon>Glossata</taxon>
        <taxon>Ditrysia</taxon>
        <taxon>Tineoidea</taxon>
        <taxon>Psychidae</taxon>
        <taxon>Oiketicinae</taxon>
        <taxon>Eumeta</taxon>
    </lineage>
</organism>
<keyword evidence="3" id="KW-1185">Reference proteome</keyword>
<dbReference type="EMBL" id="BGZK01001377">
    <property type="protein sequence ID" value="GBP78629.1"/>
    <property type="molecule type" value="Genomic_DNA"/>
</dbReference>
<accession>A0A4C1YVE3</accession>
<name>A0A4C1YVE3_EUMVA</name>
<dbReference type="OrthoDB" id="10038259at2759"/>
<proteinExistence type="predicted"/>
<dbReference type="InterPro" id="IPR011992">
    <property type="entry name" value="EF-hand-dom_pair"/>
</dbReference>